<dbReference type="Proteomes" id="UP000265703">
    <property type="component" value="Unassembled WGS sequence"/>
</dbReference>
<reference evidence="1 2" key="1">
    <citation type="submission" date="2018-06" db="EMBL/GenBank/DDBJ databases">
        <title>Comparative genomics reveals the genomic features of Rhizophagus irregularis, R. cerebriforme, R. diaphanum and Gigaspora rosea, and their symbiotic lifestyle signature.</title>
        <authorList>
            <person name="Morin E."/>
            <person name="San Clemente H."/>
            <person name="Chen E.C.H."/>
            <person name="De La Providencia I."/>
            <person name="Hainaut M."/>
            <person name="Kuo A."/>
            <person name="Kohler A."/>
            <person name="Murat C."/>
            <person name="Tang N."/>
            <person name="Roy S."/>
            <person name="Loubradou J."/>
            <person name="Henrissat B."/>
            <person name="Grigoriev I.V."/>
            <person name="Corradi N."/>
            <person name="Roux C."/>
            <person name="Martin F.M."/>
        </authorList>
    </citation>
    <scope>NUCLEOTIDE SEQUENCE [LARGE SCALE GENOMIC DNA]</scope>
    <source>
        <strain evidence="1 2">DAOM 227022</strain>
    </source>
</reference>
<gene>
    <name evidence="1" type="ORF">C1645_837155</name>
</gene>
<proteinExistence type="predicted"/>
<evidence type="ECO:0008006" key="3">
    <source>
        <dbReference type="Google" id="ProtNLM"/>
    </source>
</evidence>
<accession>A0A397SBG0</accession>
<evidence type="ECO:0000313" key="2">
    <source>
        <dbReference type="Proteomes" id="UP000265703"/>
    </source>
</evidence>
<comment type="caution">
    <text evidence="1">The sequence shown here is derived from an EMBL/GenBank/DDBJ whole genome shotgun (WGS) entry which is preliminary data.</text>
</comment>
<name>A0A397SBG0_9GLOM</name>
<dbReference type="OrthoDB" id="2317336at2759"/>
<dbReference type="SUPFAM" id="SSF52047">
    <property type="entry name" value="RNI-like"/>
    <property type="match status" value="1"/>
</dbReference>
<evidence type="ECO:0000313" key="1">
    <source>
        <dbReference type="EMBL" id="RIA81347.1"/>
    </source>
</evidence>
<dbReference type="Gene3D" id="3.80.10.10">
    <property type="entry name" value="Ribonuclease Inhibitor"/>
    <property type="match status" value="1"/>
</dbReference>
<protein>
    <recommendedName>
        <fullName evidence="3">F-box domain-containing protein</fullName>
    </recommendedName>
</protein>
<keyword evidence="2" id="KW-1185">Reference proteome</keyword>
<dbReference type="AlphaFoldDB" id="A0A397SBG0"/>
<organism evidence="1 2">
    <name type="scientific">Glomus cerebriforme</name>
    <dbReference type="NCBI Taxonomy" id="658196"/>
    <lineage>
        <taxon>Eukaryota</taxon>
        <taxon>Fungi</taxon>
        <taxon>Fungi incertae sedis</taxon>
        <taxon>Mucoromycota</taxon>
        <taxon>Glomeromycotina</taxon>
        <taxon>Glomeromycetes</taxon>
        <taxon>Glomerales</taxon>
        <taxon>Glomeraceae</taxon>
        <taxon>Glomus</taxon>
    </lineage>
</organism>
<dbReference type="InterPro" id="IPR032675">
    <property type="entry name" value="LRR_dom_sf"/>
</dbReference>
<sequence length="468" mass="55381">MSQLPADCLNEIFEYLEDEVISNSCLSINSLWCEVSVRILWRNVRNCKTLIACLPNESKEILHKNKIIISTLNTKPPYFNYISLIKTFSIHNIDCIIKNVLQNYQSITPQSLNHKKYIVAKEIFKSLMNQISLRELYFNSYKIIDIPSITFTSYPGAKDCLKCLSRLSCRSDIYSEFFYQLSQICHHIQYLGIIFEKVISNGLKDLISVQKNLKHLYIMQSYDCEDLTDIYHSITKLPNTLIKFELYGGRHNIPLLFISKFTNLQELVLSFYIYNDSFEYFKKLQYVTFPHLKILKFKFSYPRYELIKFLENNGKNLKELYIRHSYGDNSLNLAIAKFCPNLRKYFTIFNNELESLKTIFISCKYLESIEIWCGDEYLNDKEVLELIVKFSPRNFCELKIYYVIDARSEILPEELEKFFIDWKNRIPQKSLSFIITKGSRAKSLEIKLENMKVIEKYKKLGIIKKFDC</sequence>
<dbReference type="EMBL" id="QKYT01000810">
    <property type="protein sequence ID" value="RIA81347.1"/>
    <property type="molecule type" value="Genomic_DNA"/>
</dbReference>